<evidence type="ECO:0000313" key="2">
    <source>
        <dbReference type="EMBL" id="BBH07357.1"/>
    </source>
</evidence>
<reference evidence="2" key="1">
    <citation type="journal article" date="2019" name="Science">
        <title>Mutation of a bHLH transcription factor allowed almond domestication.</title>
        <authorList>
            <person name="Sanchez-Perez R."/>
            <person name="Pavan S."/>
            <person name="Mazzeo R."/>
            <person name="Moldovan C."/>
            <person name="Aiese Cigliano R."/>
            <person name="Del Cueto J."/>
            <person name="Ricciardi F."/>
            <person name="Lotti C."/>
            <person name="Ricciardi L."/>
            <person name="Dicenta F."/>
            <person name="Lopez-Marques R.L."/>
            <person name="Lindberg Moller B."/>
        </authorList>
    </citation>
    <scope>NUCLEOTIDE SEQUENCE</scope>
</reference>
<feature type="signal peptide" evidence="1">
    <location>
        <begin position="1"/>
        <end position="26"/>
    </location>
</feature>
<dbReference type="GO" id="GO:0030246">
    <property type="term" value="F:carbohydrate binding"/>
    <property type="evidence" value="ECO:0007669"/>
    <property type="project" value="UniProtKB-KW"/>
</dbReference>
<feature type="chain" id="PRO_5021290993" evidence="1">
    <location>
        <begin position="27"/>
        <end position="65"/>
    </location>
</feature>
<gene>
    <name evidence="2" type="ORF">Prudu_019273</name>
</gene>
<dbReference type="AlphaFoldDB" id="A0A4Y1RU96"/>
<protein>
    <submittedName>
        <fullName evidence="2">Curculin-like lectin family protein / PAN domain-containing protein</fullName>
    </submittedName>
</protein>
<name>A0A4Y1RU96_PRUDU</name>
<keyword evidence="2" id="KW-0430">Lectin</keyword>
<proteinExistence type="predicted"/>
<evidence type="ECO:0000256" key="1">
    <source>
        <dbReference type="SAM" id="SignalP"/>
    </source>
</evidence>
<dbReference type="EMBL" id="AP019303">
    <property type="protein sequence ID" value="BBH07357.1"/>
    <property type="molecule type" value="Genomic_DNA"/>
</dbReference>
<sequence>MGDDVSAASLSRLIFCHFVLLPQSLSQSLFDSTNIDCSHVNLLMALRNNNGMFLRWSWWQSTPDL</sequence>
<keyword evidence="1" id="KW-0732">Signal</keyword>
<accession>A0A4Y1RU96</accession>
<organism evidence="2">
    <name type="scientific">Prunus dulcis</name>
    <name type="common">Almond</name>
    <name type="synonym">Amygdalus dulcis</name>
    <dbReference type="NCBI Taxonomy" id="3755"/>
    <lineage>
        <taxon>Eukaryota</taxon>
        <taxon>Viridiplantae</taxon>
        <taxon>Streptophyta</taxon>
        <taxon>Embryophyta</taxon>
        <taxon>Tracheophyta</taxon>
        <taxon>Spermatophyta</taxon>
        <taxon>Magnoliopsida</taxon>
        <taxon>eudicotyledons</taxon>
        <taxon>Gunneridae</taxon>
        <taxon>Pentapetalae</taxon>
        <taxon>rosids</taxon>
        <taxon>fabids</taxon>
        <taxon>Rosales</taxon>
        <taxon>Rosaceae</taxon>
        <taxon>Amygdaloideae</taxon>
        <taxon>Amygdaleae</taxon>
        <taxon>Prunus</taxon>
    </lineage>
</organism>